<dbReference type="GO" id="GO:0005737">
    <property type="term" value="C:cytoplasm"/>
    <property type="evidence" value="ECO:0007669"/>
    <property type="project" value="UniProtKB-SubCell"/>
</dbReference>
<sequence length="246" mass="26936">MHKRRAARPAAARPSGAKAAVAQASQLTSRALCALLRTADSSLLEDDGGDGRSLLLPELRLSIARPSELSFEEQDALFALLETNMRALYETSKSGWDAAEKRGEMYDPASRFLLLRPRDAGVASTLGGFLLFRFDTERCAIADPDGRAGGLVEVGYCYELQVDAASRGAGLGKVLMRHFEALALHAGMRKTMLTVFTSNECARRFYRHIGYGEDAITPARTLGPGESLSDYDYEILSRPLDWRGSR</sequence>
<protein>
    <recommendedName>
        <fullName evidence="5">N-alpha-acetyltransferase 40</fullName>
        <ecNumber evidence="4">2.3.1.257</ecNumber>
    </recommendedName>
</protein>
<reference evidence="13 14" key="1">
    <citation type="journal article" date="2018" name="Mol. Biol. Evol.">
        <title>Broad Genomic Sampling Reveals a Smut Pathogenic Ancestry of the Fungal Clade Ustilaginomycotina.</title>
        <authorList>
            <person name="Kijpornyongpan T."/>
            <person name="Mondo S.J."/>
            <person name="Barry K."/>
            <person name="Sandor L."/>
            <person name="Lee J."/>
            <person name="Lipzen A."/>
            <person name="Pangilinan J."/>
            <person name="LaButti K."/>
            <person name="Hainaut M."/>
            <person name="Henrissat B."/>
            <person name="Grigoriev I.V."/>
            <person name="Spatafora J.W."/>
            <person name="Aime M.C."/>
        </authorList>
    </citation>
    <scope>NUCLEOTIDE SEQUENCE [LARGE SCALE GENOMIC DNA]</scope>
    <source>
        <strain evidence="13 14">MCA 4186</strain>
    </source>
</reference>
<proteinExistence type="inferred from homology"/>
<dbReference type="PROSITE" id="PS51186">
    <property type="entry name" value="GNAT"/>
    <property type="match status" value="1"/>
</dbReference>
<dbReference type="PANTHER" id="PTHR20531">
    <property type="entry name" value="N-ALPHA-ACETYLTRANSFERASE 40"/>
    <property type="match status" value="1"/>
</dbReference>
<evidence type="ECO:0000256" key="8">
    <source>
        <dbReference type="ARBA" id="ARBA00023242"/>
    </source>
</evidence>
<dbReference type="GO" id="GO:0043998">
    <property type="term" value="F:histone H2A acetyltransferase activity"/>
    <property type="evidence" value="ECO:0007669"/>
    <property type="project" value="InterPro"/>
</dbReference>
<dbReference type="GO" id="GO:0010485">
    <property type="term" value="F:histone H4 acetyltransferase activity"/>
    <property type="evidence" value="ECO:0007669"/>
    <property type="project" value="InterPro"/>
</dbReference>
<evidence type="ECO:0000256" key="2">
    <source>
        <dbReference type="ARBA" id="ARBA00004496"/>
    </source>
</evidence>
<keyword evidence="14" id="KW-1185">Reference proteome</keyword>
<evidence type="ECO:0000256" key="11">
    <source>
        <dbReference type="ARBA" id="ARBA00049524"/>
    </source>
</evidence>
<dbReference type="CDD" id="cd04301">
    <property type="entry name" value="NAT_SF"/>
    <property type="match status" value="1"/>
</dbReference>
<evidence type="ECO:0000256" key="9">
    <source>
        <dbReference type="ARBA" id="ARBA00023315"/>
    </source>
</evidence>
<dbReference type="Proteomes" id="UP000245946">
    <property type="component" value="Unassembled WGS sequence"/>
</dbReference>
<keyword evidence="7" id="KW-0808">Transferase</keyword>
<evidence type="ECO:0000259" key="12">
    <source>
        <dbReference type="PROSITE" id="PS51186"/>
    </source>
</evidence>
<dbReference type="AlphaFoldDB" id="A0A316ZEE0"/>
<comment type="similarity">
    <text evidence="3">Belongs to the acetyltransferase family. NAA40 subfamily.</text>
</comment>
<accession>A0A316ZEE0</accession>
<dbReference type="EMBL" id="KZ819291">
    <property type="protein sequence ID" value="PWN98613.1"/>
    <property type="molecule type" value="Genomic_DNA"/>
</dbReference>
<comment type="catalytic activity">
    <reaction evidence="10">
        <text>N-terminal L-seryl-[histone H2A] + acetyl-CoA = N-terminal N(alpha)-acetyl-L-seryl-[histone H2A] + CoA + H(+)</text>
        <dbReference type="Rhea" id="RHEA:50600"/>
        <dbReference type="Rhea" id="RHEA-COMP:12742"/>
        <dbReference type="Rhea" id="RHEA-COMP:12744"/>
        <dbReference type="ChEBI" id="CHEBI:15378"/>
        <dbReference type="ChEBI" id="CHEBI:57287"/>
        <dbReference type="ChEBI" id="CHEBI:57288"/>
        <dbReference type="ChEBI" id="CHEBI:64738"/>
        <dbReference type="ChEBI" id="CHEBI:83690"/>
        <dbReference type="EC" id="2.3.1.257"/>
    </reaction>
</comment>
<dbReference type="GO" id="GO:0005634">
    <property type="term" value="C:nucleus"/>
    <property type="evidence" value="ECO:0007669"/>
    <property type="project" value="UniProtKB-SubCell"/>
</dbReference>
<dbReference type="SUPFAM" id="SSF55729">
    <property type="entry name" value="Acyl-CoA N-acyltransferases (Nat)"/>
    <property type="match status" value="1"/>
</dbReference>
<evidence type="ECO:0000256" key="1">
    <source>
        <dbReference type="ARBA" id="ARBA00004123"/>
    </source>
</evidence>
<evidence type="ECO:0000256" key="5">
    <source>
        <dbReference type="ARBA" id="ARBA00015043"/>
    </source>
</evidence>
<dbReference type="Gene3D" id="3.40.630.30">
    <property type="match status" value="1"/>
</dbReference>
<dbReference type="PANTHER" id="PTHR20531:SF1">
    <property type="entry name" value="N-ALPHA-ACETYLTRANSFERASE 40"/>
    <property type="match status" value="1"/>
</dbReference>
<dbReference type="EC" id="2.3.1.257" evidence="4"/>
<gene>
    <name evidence="13" type="ORF">FA09DRAFT_360321</name>
</gene>
<dbReference type="GeneID" id="37272760"/>
<feature type="domain" description="N-acetyltransferase" evidence="12">
    <location>
        <begin position="75"/>
        <end position="241"/>
    </location>
</feature>
<dbReference type="InterPro" id="IPR000182">
    <property type="entry name" value="GNAT_dom"/>
</dbReference>
<dbReference type="GO" id="GO:1990189">
    <property type="term" value="F:protein N-terminal-serine acetyltransferase activity"/>
    <property type="evidence" value="ECO:0007669"/>
    <property type="project" value="UniProtKB-EC"/>
</dbReference>
<keyword evidence="6" id="KW-0963">Cytoplasm</keyword>
<evidence type="ECO:0000256" key="4">
    <source>
        <dbReference type="ARBA" id="ARBA00012950"/>
    </source>
</evidence>
<dbReference type="InterPro" id="IPR016181">
    <property type="entry name" value="Acyl_CoA_acyltransferase"/>
</dbReference>
<keyword evidence="9" id="KW-0012">Acyltransferase</keyword>
<dbReference type="InterPro" id="IPR039949">
    <property type="entry name" value="NAA40"/>
</dbReference>
<name>A0A316ZEE0_9BASI</name>
<dbReference type="RefSeq" id="XP_025598892.1">
    <property type="nucleotide sequence ID" value="XM_025745216.1"/>
</dbReference>
<evidence type="ECO:0000313" key="13">
    <source>
        <dbReference type="EMBL" id="PWN98613.1"/>
    </source>
</evidence>
<keyword evidence="8" id="KW-0539">Nucleus</keyword>
<evidence type="ECO:0000256" key="10">
    <source>
        <dbReference type="ARBA" id="ARBA00047821"/>
    </source>
</evidence>
<evidence type="ECO:0000313" key="14">
    <source>
        <dbReference type="Proteomes" id="UP000245946"/>
    </source>
</evidence>
<dbReference type="OrthoDB" id="424551at2759"/>
<evidence type="ECO:0000256" key="3">
    <source>
        <dbReference type="ARBA" id="ARBA00008870"/>
    </source>
</evidence>
<evidence type="ECO:0000256" key="6">
    <source>
        <dbReference type="ARBA" id="ARBA00022490"/>
    </source>
</evidence>
<organism evidence="13 14">
    <name type="scientific">Tilletiopsis washingtonensis</name>
    <dbReference type="NCBI Taxonomy" id="58919"/>
    <lineage>
        <taxon>Eukaryota</taxon>
        <taxon>Fungi</taxon>
        <taxon>Dikarya</taxon>
        <taxon>Basidiomycota</taxon>
        <taxon>Ustilaginomycotina</taxon>
        <taxon>Exobasidiomycetes</taxon>
        <taxon>Entylomatales</taxon>
        <taxon>Entylomatales incertae sedis</taxon>
        <taxon>Tilletiopsis</taxon>
    </lineage>
</organism>
<dbReference type="STRING" id="58919.A0A316ZEE0"/>
<dbReference type="Pfam" id="PF00583">
    <property type="entry name" value="Acetyltransf_1"/>
    <property type="match status" value="1"/>
</dbReference>
<comment type="subcellular location">
    <subcellularLocation>
        <location evidence="2">Cytoplasm</location>
    </subcellularLocation>
    <subcellularLocation>
        <location evidence="1">Nucleus</location>
    </subcellularLocation>
</comment>
<comment type="catalytic activity">
    <reaction evidence="11">
        <text>N-terminal L-seryl-[histone H4] + acetyl-CoA = N-terminal N(alpha)-acetyl-L-seryl-[histone H4] + CoA + H(+)</text>
        <dbReference type="Rhea" id="RHEA:50596"/>
        <dbReference type="Rhea" id="RHEA-COMP:12740"/>
        <dbReference type="Rhea" id="RHEA-COMP:12743"/>
        <dbReference type="ChEBI" id="CHEBI:15378"/>
        <dbReference type="ChEBI" id="CHEBI:57287"/>
        <dbReference type="ChEBI" id="CHEBI:57288"/>
        <dbReference type="ChEBI" id="CHEBI:64738"/>
        <dbReference type="ChEBI" id="CHEBI:83690"/>
        <dbReference type="EC" id="2.3.1.257"/>
    </reaction>
</comment>
<evidence type="ECO:0000256" key="7">
    <source>
        <dbReference type="ARBA" id="ARBA00022679"/>
    </source>
</evidence>